<evidence type="ECO:0000313" key="3">
    <source>
        <dbReference type="EMBL" id="WZK90658.1"/>
    </source>
</evidence>
<dbReference type="Pfam" id="PF13549">
    <property type="entry name" value="ATP-grasp_5"/>
    <property type="match status" value="1"/>
</dbReference>
<dbReference type="SUPFAM" id="SSF56059">
    <property type="entry name" value="Glutathione synthetase ATP-binding domain-like"/>
    <property type="match status" value="1"/>
</dbReference>
<dbReference type="PANTHER" id="PTHR42793">
    <property type="entry name" value="COA BINDING DOMAIN CONTAINING PROTEIN"/>
    <property type="match status" value="1"/>
</dbReference>
<dbReference type="Gene3D" id="3.30.1490.20">
    <property type="entry name" value="ATP-grasp fold, A domain"/>
    <property type="match status" value="1"/>
</dbReference>
<dbReference type="InterPro" id="IPR036291">
    <property type="entry name" value="NAD(P)-bd_dom_sf"/>
</dbReference>
<dbReference type="SUPFAM" id="SSF51735">
    <property type="entry name" value="NAD(P)-binding Rossmann-fold domains"/>
    <property type="match status" value="1"/>
</dbReference>
<gene>
    <name evidence="3" type="ORF">QEZ52_08960</name>
</gene>
<keyword evidence="1" id="KW-0816">Tricarboxylic acid cycle</keyword>
<dbReference type="Gene3D" id="3.40.50.261">
    <property type="entry name" value="Succinyl-CoA synthetase domains"/>
    <property type="match status" value="2"/>
</dbReference>
<protein>
    <submittedName>
        <fullName evidence="3">Acetate--CoA ligase family protein</fullName>
    </submittedName>
</protein>
<dbReference type="Pfam" id="PF13607">
    <property type="entry name" value="Succ_CoA_lig"/>
    <property type="match status" value="1"/>
</dbReference>
<evidence type="ECO:0000313" key="4">
    <source>
        <dbReference type="Proteomes" id="UP001623232"/>
    </source>
</evidence>
<dbReference type="Proteomes" id="UP001623232">
    <property type="component" value="Chromosome"/>
</dbReference>
<evidence type="ECO:0000259" key="2">
    <source>
        <dbReference type="SMART" id="SM00881"/>
    </source>
</evidence>
<dbReference type="Gene3D" id="3.30.470.20">
    <property type="entry name" value="ATP-grasp fold, B domain"/>
    <property type="match status" value="1"/>
</dbReference>
<keyword evidence="3" id="KW-0436">Ligase</keyword>
<keyword evidence="4" id="KW-1185">Reference proteome</keyword>
<dbReference type="PANTHER" id="PTHR42793:SF4">
    <property type="entry name" value="BLL6376 PROTEIN"/>
    <property type="match status" value="1"/>
</dbReference>
<dbReference type="InterPro" id="IPR013815">
    <property type="entry name" value="ATP_grasp_subdomain_1"/>
</dbReference>
<dbReference type="Pfam" id="PF13380">
    <property type="entry name" value="CoA_binding_2"/>
    <property type="match status" value="1"/>
</dbReference>
<sequence>MTRADRLKRMLNPACVAWFGGAGLAPAIGYMQANGFAGEAVVVNPRRAEIAGLTCVPCVGDLRRAPDLAILVIPKEAVLETVRALSERGCGGVVCITSGFSESADGTARQAELVAAAGEMPVIGPNCPGIANFLDGNAFMMDHFGNHAPGRNVAARGAADGGVAVKDVAVRGVAVISNGGAYLSDLGCADRAQPIAYLIGLGNQAMVSIADMLDAVLDDNRVTAVNVYFEGIGDVQKLSQAAAKAARNGIPVVAIKGGRSAAGARAAQSHTASLSGDAAVASALFRRFGWIEVTTPTEAIETVKMLSFTAIPKGARTGFITSSGSYAVLGGDIAEQAGLQMVAPTAAAAAALDLVLPTYVGPANPLDISDAHGWAQADQLPIYRAFAQDQHDLFVQVMCYPPEGGWDMSTWDATTGALAATKGDRPAAFVNTLAEALPRAARDRMIANAMAPLQGIEDGLRAVAHAARYGARRDMLDPDAMLLPAPRCPQPGGTGNSMSEAAAKSWLSEAGLDVPRHWIVDGPDTLADIACTCAVKALVPGLLHKTEAGAVALTVAPRDLPATIRAMAGRLAAQGLNPDGFLIEEMIQNPVGELLVGIRHVPDIGLTLTLAIGGIAVELMQDTATLILPAPRADIAAALKGLKLAPLLLGYRGRPAADLAVMLSAIETLCACVADHPDIAELEVNPLLLTQSRAVIADAVLTLKG</sequence>
<dbReference type="InterPro" id="IPR032875">
    <property type="entry name" value="Succ_CoA_lig_flav_dom"/>
</dbReference>
<evidence type="ECO:0000256" key="1">
    <source>
        <dbReference type="ARBA" id="ARBA00022532"/>
    </source>
</evidence>
<reference evidence="3 4" key="1">
    <citation type="submission" date="2023-04" db="EMBL/GenBank/DDBJ databases">
        <title>Complete genome sequence of Alisedimentitalea scapharcae.</title>
        <authorList>
            <person name="Rong J.-C."/>
            <person name="Yi M.-L."/>
            <person name="Zhao Q."/>
        </authorList>
    </citation>
    <scope>NUCLEOTIDE SEQUENCE [LARGE SCALE GENOMIC DNA]</scope>
    <source>
        <strain evidence="3 4">KCTC 42119</strain>
    </source>
</reference>
<dbReference type="SMART" id="SM00881">
    <property type="entry name" value="CoA_binding"/>
    <property type="match status" value="1"/>
</dbReference>
<dbReference type="RefSeq" id="WP_406649614.1">
    <property type="nucleotide sequence ID" value="NZ_CP123584.1"/>
</dbReference>
<dbReference type="InterPro" id="IPR003781">
    <property type="entry name" value="CoA-bd"/>
</dbReference>
<dbReference type="GO" id="GO:0016874">
    <property type="term" value="F:ligase activity"/>
    <property type="evidence" value="ECO:0007669"/>
    <property type="project" value="UniProtKB-KW"/>
</dbReference>
<name>A0ABZ2XYB0_9RHOB</name>
<dbReference type="Gene3D" id="3.40.50.720">
    <property type="entry name" value="NAD(P)-binding Rossmann-like Domain"/>
    <property type="match status" value="1"/>
</dbReference>
<accession>A0ABZ2XYB0</accession>
<dbReference type="EMBL" id="CP123584">
    <property type="protein sequence ID" value="WZK90658.1"/>
    <property type="molecule type" value="Genomic_DNA"/>
</dbReference>
<organism evidence="3 4">
    <name type="scientific">Aliisedimentitalea scapharcae</name>
    <dbReference type="NCBI Taxonomy" id="1524259"/>
    <lineage>
        <taxon>Bacteria</taxon>
        <taxon>Pseudomonadati</taxon>
        <taxon>Pseudomonadota</taxon>
        <taxon>Alphaproteobacteria</taxon>
        <taxon>Rhodobacterales</taxon>
        <taxon>Roseobacteraceae</taxon>
        <taxon>Aliisedimentitalea</taxon>
    </lineage>
</organism>
<dbReference type="SUPFAM" id="SSF52210">
    <property type="entry name" value="Succinyl-CoA synthetase domains"/>
    <property type="match status" value="2"/>
</dbReference>
<feature type="domain" description="CoA-binding" evidence="2">
    <location>
        <begin position="10"/>
        <end position="100"/>
    </location>
</feature>
<dbReference type="InterPro" id="IPR016102">
    <property type="entry name" value="Succinyl-CoA_synth-like"/>
</dbReference>
<proteinExistence type="predicted"/>